<comment type="pathway">
    <text evidence="2 7">One-carbon metabolism; tetrahydrofolate interconversion.</text>
</comment>
<evidence type="ECO:0000256" key="2">
    <source>
        <dbReference type="ARBA" id="ARBA00004777"/>
    </source>
</evidence>
<gene>
    <name evidence="8" type="ORF">NQ314_014853</name>
</gene>
<name>A0AAV8X0Z5_9CUCU</name>
<sequence>MSERLNPSQIVENDDRSDFPYAIDLVRFIRSNFGNHFCVGVAGYPEKHPKSKNVEDDIKYLKEKVSAGADFIITQASYDYEAFKNFSKLCKTSNVNVPIIPGIFIIPSYKSFIAMSKFCDVPLSPSVLTILTKIKNNDIAVKEFGIHHATMLTKNILSDNENLFRGFHIFSLNDLQLVKEVLRRLELFKPRLEYPLLTNYFVKETK</sequence>
<comment type="cofactor">
    <cofactor evidence="1">
        <name>FAD</name>
        <dbReference type="ChEBI" id="CHEBI:57692"/>
    </cofactor>
</comment>
<evidence type="ECO:0000256" key="7">
    <source>
        <dbReference type="RuleBase" id="RU004254"/>
    </source>
</evidence>
<dbReference type="EMBL" id="JANEYF010004098">
    <property type="protein sequence ID" value="KAJ8932190.1"/>
    <property type="molecule type" value="Genomic_DNA"/>
</dbReference>
<dbReference type="Pfam" id="PF02219">
    <property type="entry name" value="MTHFR"/>
    <property type="match status" value="1"/>
</dbReference>
<accession>A0AAV8X0Z5</accession>
<dbReference type="InterPro" id="IPR003171">
    <property type="entry name" value="Mehydrof_redctse-like"/>
</dbReference>
<keyword evidence="4" id="KW-0285">Flavoprotein</keyword>
<dbReference type="GO" id="GO:0005829">
    <property type="term" value="C:cytosol"/>
    <property type="evidence" value="ECO:0007669"/>
    <property type="project" value="TreeGrafter"/>
</dbReference>
<dbReference type="SUPFAM" id="SSF51730">
    <property type="entry name" value="FAD-linked oxidoreductase"/>
    <property type="match status" value="1"/>
</dbReference>
<protein>
    <recommendedName>
        <fullName evidence="10">Methylenetetrahydrofolate reductase (NAD(P)H)</fullName>
    </recommendedName>
</protein>
<evidence type="ECO:0000256" key="1">
    <source>
        <dbReference type="ARBA" id="ARBA00001974"/>
    </source>
</evidence>
<evidence type="ECO:0000256" key="5">
    <source>
        <dbReference type="ARBA" id="ARBA00022827"/>
    </source>
</evidence>
<dbReference type="GO" id="GO:0035999">
    <property type="term" value="P:tetrahydrofolate interconversion"/>
    <property type="evidence" value="ECO:0007669"/>
    <property type="project" value="TreeGrafter"/>
</dbReference>
<dbReference type="GO" id="GO:0009086">
    <property type="term" value="P:methionine biosynthetic process"/>
    <property type="evidence" value="ECO:0007669"/>
    <property type="project" value="TreeGrafter"/>
</dbReference>
<dbReference type="PANTHER" id="PTHR45754">
    <property type="entry name" value="METHYLENETETRAHYDROFOLATE REDUCTASE"/>
    <property type="match status" value="1"/>
</dbReference>
<dbReference type="Proteomes" id="UP001162156">
    <property type="component" value="Unassembled WGS sequence"/>
</dbReference>
<dbReference type="InterPro" id="IPR029041">
    <property type="entry name" value="FAD-linked_oxidoreductase-like"/>
</dbReference>
<dbReference type="GO" id="GO:0071949">
    <property type="term" value="F:FAD binding"/>
    <property type="evidence" value="ECO:0007669"/>
    <property type="project" value="TreeGrafter"/>
</dbReference>
<keyword evidence="6" id="KW-0560">Oxidoreductase</keyword>
<evidence type="ECO:0000313" key="9">
    <source>
        <dbReference type="Proteomes" id="UP001162156"/>
    </source>
</evidence>
<evidence type="ECO:0000256" key="3">
    <source>
        <dbReference type="ARBA" id="ARBA00006743"/>
    </source>
</evidence>
<evidence type="ECO:0000256" key="6">
    <source>
        <dbReference type="ARBA" id="ARBA00023002"/>
    </source>
</evidence>
<comment type="similarity">
    <text evidence="3">Belongs to the methylenetetrahydrofolate reductase family.</text>
</comment>
<proteinExistence type="inferred from homology"/>
<evidence type="ECO:0000313" key="8">
    <source>
        <dbReference type="EMBL" id="KAJ8932190.1"/>
    </source>
</evidence>
<keyword evidence="5" id="KW-0274">FAD</keyword>
<evidence type="ECO:0008006" key="10">
    <source>
        <dbReference type="Google" id="ProtNLM"/>
    </source>
</evidence>
<dbReference type="PANTHER" id="PTHR45754:SF1">
    <property type="entry name" value="METHYLENETETRAHYDROFOLATE REDUCTASE 1"/>
    <property type="match status" value="1"/>
</dbReference>
<dbReference type="GO" id="GO:0004489">
    <property type="term" value="F:methylenetetrahydrofolate reductase [NAD(P)H] activity"/>
    <property type="evidence" value="ECO:0007669"/>
    <property type="project" value="InterPro"/>
</dbReference>
<evidence type="ECO:0000256" key="4">
    <source>
        <dbReference type="ARBA" id="ARBA00022630"/>
    </source>
</evidence>
<dbReference type="AlphaFoldDB" id="A0AAV8X0Z5"/>
<organism evidence="8 9">
    <name type="scientific">Rhamnusium bicolor</name>
    <dbReference type="NCBI Taxonomy" id="1586634"/>
    <lineage>
        <taxon>Eukaryota</taxon>
        <taxon>Metazoa</taxon>
        <taxon>Ecdysozoa</taxon>
        <taxon>Arthropoda</taxon>
        <taxon>Hexapoda</taxon>
        <taxon>Insecta</taxon>
        <taxon>Pterygota</taxon>
        <taxon>Neoptera</taxon>
        <taxon>Endopterygota</taxon>
        <taxon>Coleoptera</taxon>
        <taxon>Polyphaga</taxon>
        <taxon>Cucujiformia</taxon>
        <taxon>Chrysomeloidea</taxon>
        <taxon>Cerambycidae</taxon>
        <taxon>Lepturinae</taxon>
        <taxon>Rhagiini</taxon>
        <taxon>Rhamnusium</taxon>
    </lineage>
</organism>
<comment type="caution">
    <text evidence="8">The sequence shown here is derived from an EMBL/GenBank/DDBJ whole genome shotgun (WGS) entry which is preliminary data.</text>
</comment>
<keyword evidence="9" id="KW-1185">Reference proteome</keyword>
<reference evidence="8" key="1">
    <citation type="journal article" date="2023" name="Insect Mol. Biol.">
        <title>Genome sequencing provides insights into the evolution of gene families encoding plant cell wall-degrading enzymes in longhorned beetles.</title>
        <authorList>
            <person name="Shin N.R."/>
            <person name="Okamura Y."/>
            <person name="Kirsch R."/>
            <person name="Pauchet Y."/>
        </authorList>
    </citation>
    <scope>NUCLEOTIDE SEQUENCE</scope>
    <source>
        <strain evidence="8">RBIC_L_NR</strain>
    </source>
</reference>
<dbReference type="Gene3D" id="3.20.20.220">
    <property type="match status" value="1"/>
</dbReference>